<dbReference type="SUPFAM" id="SSF54373">
    <property type="entry name" value="FAD-linked reductases, C-terminal domain"/>
    <property type="match status" value="1"/>
</dbReference>
<comment type="caution">
    <text evidence="7">The sequence shown here is derived from an EMBL/GenBank/DDBJ whole genome shotgun (WGS) entry which is preliminary data.</text>
</comment>
<sequence>MKTNYDYLVVGAGLYGAVFAYEAKKKGKTCLVIDKRSHIAGNVYCENVHGINVHKYGAHIFHTSDKKIWDYVNQFAEFNNYINSPVAVYKDELYNLPFNMNTFSKMWGIRTPEEAKKKIAEQIEELHITEPKNLEEQALSLVGTDVYEKLIKGYTEKQWGRDCKELPAFIIKRLPLRFIYDNNYFNDRYQGIPIGGYTAIVEKMLDGVDVLLDTDYFAFVKEHADIAPKTVFTGMIDEFYGFKLGVLEYRTVRFETEELDCENYQGNAVVNYTDREVPYTRIIEHKHFEFGKQPTTVISREYSKEWEKGDEPYYPVNNDKNNELYQKYKELADEENKVIFGGRLGGYKYYDMDKVIAAALEMCEAELN</sequence>
<dbReference type="InterPro" id="IPR004379">
    <property type="entry name" value="UDP-GALP_mutase"/>
</dbReference>
<dbReference type="AlphaFoldDB" id="A0A395VAA9"/>
<dbReference type="Pfam" id="PF03275">
    <property type="entry name" value="GLF"/>
    <property type="match status" value="1"/>
</dbReference>
<dbReference type="PANTHER" id="PTHR21197:SF0">
    <property type="entry name" value="UDP-GALACTOPYRANOSE MUTASE"/>
    <property type="match status" value="1"/>
</dbReference>
<protein>
    <submittedName>
        <fullName evidence="7">UDP-galactopyranose mutase</fullName>
        <ecNumber evidence="7">5.4.99.9</ecNumber>
    </submittedName>
</protein>
<evidence type="ECO:0000256" key="3">
    <source>
        <dbReference type="ARBA" id="ARBA00022630"/>
    </source>
</evidence>
<name>A0A395VAA9_9FIRM</name>
<comment type="similarity">
    <text evidence="2">Belongs to the UDP-galactopyranose/dTDP-fucopyranose mutase family.</text>
</comment>
<dbReference type="GO" id="GO:0008767">
    <property type="term" value="F:UDP-galactopyranose mutase activity"/>
    <property type="evidence" value="ECO:0007669"/>
    <property type="project" value="UniProtKB-EC"/>
</dbReference>
<keyword evidence="3" id="KW-0285">Flavoprotein</keyword>
<keyword evidence="5 7" id="KW-0413">Isomerase</keyword>
<dbReference type="NCBIfam" id="TIGR00031">
    <property type="entry name" value="UDP-GALP_mutase"/>
    <property type="match status" value="1"/>
</dbReference>
<evidence type="ECO:0000256" key="1">
    <source>
        <dbReference type="ARBA" id="ARBA00001974"/>
    </source>
</evidence>
<dbReference type="EMBL" id="QRVL01000008">
    <property type="protein sequence ID" value="RGS39687.1"/>
    <property type="molecule type" value="Genomic_DNA"/>
</dbReference>
<accession>A0A395VAA9</accession>
<organism evidence="7 8">
    <name type="scientific">Roseburia hominis</name>
    <dbReference type="NCBI Taxonomy" id="301301"/>
    <lineage>
        <taxon>Bacteria</taxon>
        <taxon>Bacillati</taxon>
        <taxon>Bacillota</taxon>
        <taxon>Clostridia</taxon>
        <taxon>Lachnospirales</taxon>
        <taxon>Lachnospiraceae</taxon>
        <taxon>Roseburia</taxon>
    </lineage>
</organism>
<evidence type="ECO:0000256" key="4">
    <source>
        <dbReference type="ARBA" id="ARBA00022827"/>
    </source>
</evidence>
<evidence type="ECO:0000256" key="5">
    <source>
        <dbReference type="ARBA" id="ARBA00023235"/>
    </source>
</evidence>
<dbReference type="Gene3D" id="3.40.50.720">
    <property type="entry name" value="NAD(P)-binding Rossmann-like Domain"/>
    <property type="match status" value="3"/>
</dbReference>
<proteinExistence type="inferred from homology"/>
<evidence type="ECO:0000313" key="8">
    <source>
        <dbReference type="Proteomes" id="UP000266172"/>
    </source>
</evidence>
<feature type="domain" description="UDP-galactopyranose mutase C-terminal" evidence="6">
    <location>
        <begin position="149"/>
        <end position="349"/>
    </location>
</feature>
<evidence type="ECO:0000256" key="2">
    <source>
        <dbReference type="ARBA" id="ARBA00009321"/>
    </source>
</evidence>
<dbReference type="PANTHER" id="PTHR21197">
    <property type="entry name" value="UDP-GALACTOPYRANOSE MUTASE"/>
    <property type="match status" value="1"/>
</dbReference>
<evidence type="ECO:0000259" key="6">
    <source>
        <dbReference type="Pfam" id="PF03275"/>
    </source>
</evidence>
<reference evidence="7 8" key="1">
    <citation type="submission" date="2018-08" db="EMBL/GenBank/DDBJ databases">
        <title>A genome reference for cultivated species of the human gut microbiota.</title>
        <authorList>
            <person name="Zou Y."/>
            <person name="Xue W."/>
            <person name="Luo G."/>
        </authorList>
    </citation>
    <scope>NUCLEOTIDE SEQUENCE [LARGE SCALE GENOMIC DNA]</scope>
    <source>
        <strain evidence="7 8">AF22-12AC</strain>
    </source>
</reference>
<dbReference type="GO" id="GO:0005829">
    <property type="term" value="C:cytosol"/>
    <property type="evidence" value="ECO:0007669"/>
    <property type="project" value="TreeGrafter"/>
</dbReference>
<dbReference type="InterPro" id="IPR015899">
    <property type="entry name" value="UDP-GalPyranose_mutase_C"/>
</dbReference>
<comment type="cofactor">
    <cofactor evidence="1">
        <name>FAD</name>
        <dbReference type="ChEBI" id="CHEBI:57692"/>
    </cofactor>
</comment>
<dbReference type="EC" id="5.4.99.9" evidence="7"/>
<evidence type="ECO:0000313" key="7">
    <source>
        <dbReference type="EMBL" id="RGS39687.1"/>
    </source>
</evidence>
<dbReference type="GO" id="GO:0050660">
    <property type="term" value="F:flavin adenine dinucleotide binding"/>
    <property type="evidence" value="ECO:0007669"/>
    <property type="project" value="TreeGrafter"/>
</dbReference>
<keyword evidence="4" id="KW-0274">FAD</keyword>
<gene>
    <name evidence="7" type="primary">glf</name>
    <name evidence="7" type="ORF">DWX93_10710</name>
</gene>
<dbReference type="Proteomes" id="UP000266172">
    <property type="component" value="Unassembled WGS sequence"/>
</dbReference>
<dbReference type="SUPFAM" id="SSF51971">
    <property type="entry name" value="Nucleotide-binding domain"/>
    <property type="match status" value="1"/>
</dbReference>
<dbReference type="RefSeq" id="WP_118097639.1">
    <property type="nucleotide sequence ID" value="NZ_CAUGCI010000007.1"/>
</dbReference>
<dbReference type="Pfam" id="PF13450">
    <property type="entry name" value="NAD_binding_8"/>
    <property type="match status" value="1"/>
</dbReference>